<name>A0A2D6YHR5_9DELT</name>
<sequence length="81" mass="9435">QVVEEESQPQISQRVFDVLRQQLKIFGYRSEEQQMLFLNRLLGSNHKVLSDLGPQELRQVFAEIHRYNASPMNYDALAQSA</sequence>
<evidence type="ECO:0000313" key="2">
    <source>
        <dbReference type="Proteomes" id="UP000226525"/>
    </source>
</evidence>
<comment type="caution">
    <text evidence="1">The sequence shown here is derived from an EMBL/GenBank/DDBJ whole genome shotgun (WGS) entry which is preliminary data.</text>
</comment>
<evidence type="ECO:0000313" key="1">
    <source>
        <dbReference type="EMBL" id="MAH62723.1"/>
    </source>
</evidence>
<accession>A0A2D6YHR5</accession>
<protein>
    <submittedName>
        <fullName evidence="1">Uncharacterized protein</fullName>
    </submittedName>
</protein>
<reference evidence="2" key="1">
    <citation type="submission" date="2017-09" db="EMBL/GenBank/DDBJ databases">
        <title>The Reconstruction of 2,631 Draft Metagenome-Assembled Genomes from the Global Oceans.</title>
        <authorList>
            <person name="Tully B.J."/>
            <person name="Graham E.D."/>
            <person name="Heidelberg J.F."/>
        </authorList>
    </citation>
    <scope>NUCLEOTIDE SEQUENCE [LARGE SCALE GENOMIC DNA]</scope>
</reference>
<dbReference type="EMBL" id="NZEX01000047">
    <property type="protein sequence ID" value="MAH62723.1"/>
    <property type="molecule type" value="Genomic_DNA"/>
</dbReference>
<organism evidence="1 2">
    <name type="scientific">SAR324 cluster bacterium</name>
    <dbReference type="NCBI Taxonomy" id="2024889"/>
    <lineage>
        <taxon>Bacteria</taxon>
        <taxon>Deltaproteobacteria</taxon>
        <taxon>SAR324 cluster</taxon>
    </lineage>
</organism>
<dbReference type="Proteomes" id="UP000226525">
    <property type="component" value="Unassembled WGS sequence"/>
</dbReference>
<dbReference type="AlphaFoldDB" id="A0A2D6YHR5"/>
<proteinExistence type="predicted"/>
<gene>
    <name evidence="1" type="ORF">CMN54_04595</name>
</gene>
<feature type="non-terminal residue" evidence="1">
    <location>
        <position position="1"/>
    </location>
</feature>